<organism evidence="2 3">
    <name type="scientific">Ceratocystis fimbriata CBS 114723</name>
    <dbReference type="NCBI Taxonomy" id="1035309"/>
    <lineage>
        <taxon>Eukaryota</taxon>
        <taxon>Fungi</taxon>
        <taxon>Dikarya</taxon>
        <taxon>Ascomycota</taxon>
        <taxon>Pezizomycotina</taxon>
        <taxon>Sordariomycetes</taxon>
        <taxon>Hypocreomycetidae</taxon>
        <taxon>Microascales</taxon>
        <taxon>Ceratocystidaceae</taxon>
        <taxon>Ceratocystis</taxon>
    </lineage>
</organism>
<dbReference type="Proteomes" id="UP000222788">
    <property type="component" value="Unassembled WGS sequence"/>
</dbReference>
<protein>
    <submittedName>
        <fullName evidence="2">Uncharacterized protein</fullName>
    </submittedName>
</protein>
<gene>
    <name evidence="2" type="ORF">CFIMG_006393RAa</name>
</gene>
<dbReference type="EMBL" id="APWK03000197">
    <property type="protein sequence ID" value="PHH49489.1"/>
    <property type="molecule type" value="Genomic_DNA"/>
</dbReference>
<keyword evidence="1" id="KW-1133">Transmembrane helix</keyword>
<keyword evidence="3" id="KW-1185">Reference proteome</keyword>
<name>A0A2C5W2R3_9PEZI</name>
<comment type="caution">
    <text evidence="2">The sequence shown here is derived from an EMBL/GenBank/DDBJ whole genome shotgun (WGS) entry which is preliminary data.</text>
</comment>
<evidence type="ECO:0000313" key="2">
    <source>
        <dbReference type="EMBL" id="PHH49489.1"/>
    </source>
</evidence>
<reference evidence="2 3" key="2">
    <citation type="journal article" date="2013" name="IMA Fungus">
        <title>IMA Genome-F 1: Ceratocystis fimbriata: Draft nuclear genome sequence for the plant pathogen, Ceratocystis fimbriata.</title>
        <authorList>
            <person name="Wilken P.M."/>
            <person name="Steenkamp E.T."/>
            <person name="Wingfield M.J."/>
            <person name="de Beer Z.W."/>
            <person name="Wingfield B.D."/>
        </authorList>
    </citation>
    <scope>NUCLEOTIDE SEQUENCE [LARGE SCALE GENOMIC DNA]</scope>
    <source>
        <strain evidence="2 3">CBS 114723</strain>
    </source>
</reference>
<evidence type="ECO:0000256" key="1">
    <source>
        <dbReference type="SAM" id="Phobius"/>
    </source>
</evidence>
<keyword evidence="1" id="KW-0812">Transmembrane</keyword>
<evidence type="ECO:0000313" key="3">
    <source>
        <dbReference type="Proteomes" id="UP000222788"/>
    </source>
</evidence>
<accession>A0A2C5W2R3</accession>
<reference evidence="2 3" key="1">
    <citation type="journal article" date="2013" name="Fungal Biol.">
        <title>Analysis of microsatellite markers in the genome of the plant pathogen Ceratocystis fimbriata.</title>
        <authorList>
            <person name="Simpson M.C."/>
            <person name="Wilken P.M."/>
            <person name="Coetzee M.P."/>
            <person name="Wingfield M.J."/>
            <person name="Wingfield B.D."/>
        </authorList>
    </citation>
    <scope>NUCLEOTIDE SEQUENCE [LARGE SCALE GENOMIC DNA]</scope>
    <source>
        <strain evidence="2 3">CBS 114723</strain>
    </source>
</reference>
<feature type="transmembrane region" description="Helical" evidence="1">
    <location>
        <begin position="12"/>
        <end position="33"/>
    </location>
</feature>
<dbReference type="AlphaFoldDB" id="A0A2C5W2R3"/>
<keyword evidence="1" id="KW-0472">Membrane</keyword>
<proteinExistence type="predicted"/>
<sequence length="194" mass="22085">MQFPFHPILLPIYYAITAIIFVFLWASLIILNCELSIGLSPKFIYDLLMAFTSFDLQSVDPFIKLMIKMANAHSSEKGLNVSLQGMLRQLFHISGTNLEDAMTHGTLPADFDQMGGDLSSQIRKVLDGNPDQLALISKYLKTVLQDNDHMLCDTYQGEPNAPETQHYTSDHDPAVNDNYVNIEEQWHEWVKYES</sequence>